<accession>A0A316VG84</accession>
<name>A0A316VG84_9BASI</name>
<dbReference type="AlphaFoldDB" id="A0A316VG84"/>
<evidence type="ECO:0000313" key="2">
    <source>
        <dbReference type="Proteomes" id="UP000245771"/>
    </source>
</evidence>
<dbReference type="InterPro" id="IPR009097">
    <property type="entry name" value="Cyclic_Pdiesterase"/>
</dbReference>
<proteinExistence type="predicted"/>
<protein>
    <submittedName>
        <fullName evidence="1">2, 3 cyclic phosphodiesterase</fullName>
    </submittedName>
</protein>
<dbReference type="GO" id="GO:0009187">
    <property type="term" value="P:cyclic nucleotide metabolic process"/>
    <property type="evidence" value="ECO:0007669"/>
    <property type="project" value="TreeGrafter"/>
</dbReference>
<sequence length="218" mass="24724">MTDNNDPYSQSTFTGYSLWLVPTRQEEVNILKDGMQHIRQQVHADISAPFEPHVTLLSGLNEEDGWTADKIWHAFKGAGQRWASNTKGVLSLKLEEVTTRGLYFQCILIALEKTSELLSINAYMRDAFNAHDQPPYFPHCSLLYGHLTKEQMQQTIQSLKQGDRPLYHETGKGIAFGISDSGKNPIKQIELGAVELWNTNGSVADWKRVHRINLSDLR</sequence>
<dbReference type="PANTHER" id="PTHR28141">
    <property type="entry name" value="2',3'-CYCLIC-NUCLEOTIDE 3'-PHOSPHODIESTERASE"/>
    <property type="match status" value="1"/>
</dbReference>
<dbReference type="InterPro" id="IPR012386">
    <property type="entry name" value="Cyclic-nucl_3Pdiesterase"/>
</dbReference>
<dbReference type="InParanoid" id="A0A316VG84"/>
<dbReference type="GO" id="GO:0004113">
    <property type="term" value="F:2',3'-cyclic-nucleotide 3'-phosphodiesterase activity"/>
    <property type="evidence" value="ECO:0007669"/>
    <property type="project" value="TreeGrafter"/>
</dbReference>
<organism evidence="1 2">
    <name type="scientific">Meira miltonrushii</name>
    <dbReference type="NCBI Taxonomy" id="1280837"/>
    <lineage>
        <taxon>Eukaryota</taxon>
        <taxon>Fungi</taxon>
        <taxon>Dikarya</taxon>
        <taxon>Basidiomycota</taxon>
        <taxon>Ustilaginomycotina</taxon>
        <taxon>Exobasidiomycetes</taxon>
        <taxon>Exobasidiales</taxon>
        <taxon>Brachybasidiaceae</taxon>
        <taxon>Meira</taxon>
    </lineage>
</organism>
<gene>
    <name evidence="1" type="ORF">FA14DRAFT_153956</name>
</gene>
<dbReference type="STRING" id="1280837.A0A316VG84"/>
<dbReference type="Proteomes" id="UP000245771">
    <property type="component" value="Unassembled WGS sequence"/>
</dbReference>
<dbReference type="Gene3D" id="3.90.1140.10">
    <property type="entry name" value="Cyclic phosphodiesterase"/>
    <property type="match status" value="1"/>
</dbReference>
<dbReference type="RefSeq" id="XP_025354797.1">
    <property type="nucleotide sequence ID" value="XM_025497648.1"/>
</dbReference>
<keyword evidence="2" id="KW-1185">Reference proteome</keyword>
<dbReference type="PANTHER" id="PTHR28141:SF1">
    <property type="entry name" value="2',3'-CYCLIC-NUCLEOTIDE 3'-PHOSPHODIESTERASE"/>
    <property type="match status" value="1"/>
</dbReference>
<dbReference type="OrthoDB" id="514292at2759"/>
<evidence type="ECO:0000313" key="1">
    <source>
        <dbReference type="EMBL" id="PWN34495.1"/>
    </source>
</evidence>
<dbReference type="Pfam" id="PF07823">
    <property type="entry name" value="CPDase"/>
    <property type="match status" value="1"/>
</dbReference>
<dbReference type="EMBL" id="KZ819603">
    <property type="protein sequence ID" value="PWN34495.1"/>
    <property type="molecule type" value="Genomic_DNA"/>
</dbReference>
<reference evidence="1 2" key="1">
    <citation type="journal article" date="2018" name="Mol. Biol. Evol.">
        <title>Broad Genomic Sampling Reveals a Smut Pathogenic Ancestry of the Fungal Clade Ustilaginomycotina.</title>
        <authorList>
            <person name="Kijpornyongpan T."/>
            <person name="Mondo S.J."/>
            <person name="Barry K."/>
            <person name="Sandor L."/>
            <person name="Lee J."/>
            <person name="Lipzen A."/>
            <person name="Pangilinan J."/>
            <person name="LaButti K."/>
            <person name="Hainaut M."/>
            <person name="Henrissat B."/>
            <person name="Grigoriev I.V."/>
            <person name="Spatafora J.W."/>
            <person name="Aime M.C."/>
        </authorList>
    </citation>
    <scope>NUCLEOTIDE SEQUENCE [LARGE SCALE GENOMIC DNA]</scope>
    <source>
        <strain evidence="1 2">MCA 3882</strain>
    </source>
</reference>
<dbReference type="GeneID" id="37019429"/>
<dbReference type="SUPFAM" id="SSF55144">
    <property type="entry name" value="LigT-like"/>
    <property type="match status" value="1"/>
</dbReference>